<accession>A0ABY6D8Y2</accession>
<dbReference type="Proteomes" id="UP001064087">
    <property type="component" value="Chromosome"/>
</dbReference>
<evidence type="ECO:0000313" key="2">
    <source>
        <dbReference type="EMBL" id="UXX82586.1"/>
    </source>
</evidence>
<dbReference type="EMBL" id="CP106738">
    <property type="protein sequence ID" value="UXX82586.1"/>
    <property type="molecule type" value="Genomic_DNA"/>
</dbReference>
<protein>
    <submittedName>
        <fullName evidence="2">Uncharacterized protein</fullName>
    </submittedName>
</protein>
<sequence length="55" mass="6078">MTRKDAPKKPGQIGNAREDRLSRALKANLARRKAQSRARSVDSTNAGDKKEQDKG</sequence>
<feature type="region of interest" description="Disordered" evidence="1">
    <location>
        <begin position="1"/>
        <end position="20"/>
    </location>
</feature>
<name>A0ABY6D8Y2_9RHOB</name>
<evidence type="ECO:0000313" key="3">
    <source>
        <dbReference type="Proteomes" id="UP001064087"/>
    </source>
</evidence>
<evidence type="ECO:0000256" key="1">
    <source>
        <dbReference type="SAM" id="MobiDB-lite"/>
    </source>
</evidence>
<dbReference type="RefSeq" id="WP_263047464.1">
    <property type="nucleotide sequence ID" value="NZ_CP106738.1"/>
</dbReference>
<reference evidence="2" key="1">
    <citation type="submission" date="2022-10" db="EMBL/GenBank/DDBJ databases">
        <title>Roseovarius pelagicus sp. nov., isolated from Arctic seawater.</title>
        <authorList>
            <person name="Hong Y.W."/>
            <person name="Hwang C.Y."/>
        </authorList>
    </citation>
    <scope>NUCLEOTIDE SEQUENCE</scope>
    <source>
        <strain evidence="2">HL-MP18</strain>
    </source>
</reference>
<organism evidence="2 3">
    <name type="scientific">Roseovarius pelagicus</name>
    <dbReference type="NCBI Taxonomy" id="2980108"/>
    <lineage>
        <taxon>Bacteria</taxon>
        <taxon>Pseudomonadati</taxon>
        <taxon>Pseudomonadota</taxon>
        <taxon>Alphaproteobacteria</taxon>
        <taxon>Rhodobacterales</taxon>
        <taxon>Roseobacteraceae</taxon>
        <taxon>Roseovarius</taxon>
    </lineage>
</organism>
<feature type="compositionally biased region" description="Polar residues" evidence="1">
    <location>
        <begin position="37"/>
        <end position="46"/>
    </location>
</feature>
<gene>
    <name evidence="2" type="ORF">N7U68_16055</name>
</gene>
<feature type="region of interest" description="Disordered" evidence="1">
    <location>
        <begin position="28"/>
        <end position="55"/>
    </location>
</feature>
<keyword evidence="3" id="KW-1185">Reference proteome</keyword>
<proteinExistence type="predicted"/>